<feature type="region of interest" description="Disordered" evidence="4">
    <location>
        <begin position="35"/>
        <end position="63"/>
    </location>
</feature>
<sequence length="249" mass="28244">MSGEDEVDDYMSDNFVVEDVRPGLPMTYAKKRIHDMKKTQSKVPKLSELESSTREEGLNKALDSSNKGFAMLAKMGFKPGSALGKTPSGGGLKEPIGISLKSSRKGLGTETHLAQKKASTQKAVLEDFQARVRTQSKTRYVETDLRKSQKAAFDLDFQNELRDPLESWFWPPKPEEDLLEESEDDEEESKDEAEAKEPLDSGEMLDTLTAYLRTKYHYCIWCGDKFKDDDEMKEHCPGDSRDLHDEDDF</sequence>
<dbReference type="InterPro" id="IPR025239">
    <property type="entry name" value="DUF4187"/>
</dbReference>
<name>C1BPN3_CALRO</name>
<dbReference type="Pfam" id="PF01585">
    <property type="entry name" value="G-patch"/>
    <property type="match status" value="1"/>
</dbReference>
<feature type="region of interest" description="Disordered" evidence="4">
    <location>
        <begin position="228"/>
        <end position="249"/>
    </location>
</feature>
<dbReference type="InterPro" id="IPR039249">
    <property type="entry name" value="GPATCH11"/>
</dbReference>
<dbReference type="SMART" id="SM00443">
    <property type="entry name" value="G_patch"/>
    <property type="match status" value="1"/>
</dbReference>
<evidence type="ECO:0000259" key="5">
    <source>
        <dbReference type="PROSITE" id="PS50174"/>
    </source>
</evidence>
<dbReference type="GO" id="GO:0003676">
    <property type="term" value="F:nucleic acid binding"/>
    <property type="evidence" value="ECO:0007669"/>
    <property type="project" value="InterPro"/>
</dbReference>
<dbReference type="SMART" id="SM01173">
    <property type="entry name" value="DUF4187"/>
    <property type="match status" value="1"/>
</dbReference>
<feature type="compositionally biased region" description="Basic and acidic residues" evidence="4">
    <location>
        <begin position="45"/>
        <end position="58"/>
    </location>
</feature>
<feature type="region of interest" description="Disordered" evidence="4">
    <location>
        <begin position="103"/>
        <end position="122"/>
    </location>
</feature>
<dbReference type="PROSITE" id="PS50174">
    <property type="entry name" value="G_PATCH"/>
    <property type="match status" value="1"/>
</dbReference>
<reference evidence="6" key="1">
    <citation type="submission" date="2009-03" db="EMBL/GenBank/DDBJ databases">
        <title>Caligus rogercresseyi ESTs and full-length cDNAs.</title>
        <authorList>
            <person name="Yasuike M."/>
            <person name="von Schalburg K."/>
            <person name="Cooper G."/>
            <person name="Leong J."/>
            <person name="Jones S.R.M."/>
            <person name="Koop B.F."/>
        </authorList>
    </citation>
    <scope>NUCLEOTIDE SEQUENCE</scope>
    <source>
        <tissue evidence="6">Whole tissue</tissue>
    </source>
</reference>
<dbReference type="EMBL" id="BT076562">
    <property type="protein sequence ID" value="ACO10986.1"/>
    <property type="molecule type" value="mRNA"/>
</dbReference>
<accession>C1BPN3</accession>
<comment type="similarity">
    <text evidence="1">Belongs to the GPATCH11 family.</text>
</comment>
<dbReference type="PANTHER" id="PTHR21032:SF0">
    <property type="entry name" value="G PATCH DOMAIN-CONTAINING PROTEIN 11"/>
    <property type="match status" value="1"/>
</dbReference>
<evidence type="ECO:0000313" key="6">
    <source>
        <dbReference type="EMBL" id="ACO10986.1"/>
    </source>
</evidence>
<protein>
    <recommendedName>
        <fullName evidence="2">G patch domain-containing protein 11</fullName>
    </recommendedName>
    <alternativeName>
        <fullName evidence="3">Coiled-coil domain-containing protein 75</fullName>
    </alternativeName>
</protein>
<dbReference type="InterPro" id="IPR000467">
    <property type="entry name" value="G_patch_dom"/>
</dbReference>
<gene>
    <name evidence="6" type="primary">CCD75</name>
</gene>
<evidence type="ECO:0000256" key="1">
    <source>
        <dbReference type="ARBA" id="ARBA00007140"/>
    </source>
</evidence>
<evidence type="ECO:0000256" key="3">
    <source>
        <dbReference type="ARBA" id="ARBA00030688"/>
    </source>
</evidence>
<feature type="region of interest" description="Disordered" evidence="4">
    <location>
        <begin position="166"/>
        <end position="204"/>
    </location>
</feature>
<feature type="domain" description="G-patch" evidence="5">
    <location>
        <begin position="64"/>
        <end position="112"/>
    </location>
</feature>
<dbReference type="GO" id="GO:0000776">
    <property type="term" value="C:kinetochore"/>
    <property type="evidence" value="ECO:0007669"/>
    <property type="project" value="TreeGrafter"/>
</dbReference>
<dbReference type="PANTHER" id="PTHR21032">
    <property type="entry name" value="G PATCH DOMAIN-CONTAINING PROTEIN 11"/>
    <property type="match status" value="1"/>
</dbReference>
<organism evidence="6">
    <name type="scientific">Caligus rogercresseyi</name>
    <name type="common">Sea louse</name>
    <dbReference type="NCBI Taxonomy" id="217165"/>
    <lineage>
        <taxon>Eukaryota</taxon>
        <taxon>Metazoa</taxon>
        <taxon>Ecdysozoa</taxon>
        <taxon>Arthropoda</taxon>
        <taxon>Crustacea</taxon>
        <taxon>Multicrustacea</taxon>
        <taxon>Hexanauplia</taxon>
        <taxon>Copepoda</taxon>
        <taxon>Siphonostomatoida</taxon>
        <taxon>Caligidae</taxon>
        <taxon>Caligus</taxon>
    </lineage>
</organism>
<evidence type="ECO:0000256" key="4">
    <source>
        <dbReference type="SAM" id="MobiDB-lite"/>
    </source>
</evidence>
<dbReference type="AlphaFoldDB" id="C1BPN3"/>
<feature type="compositionally biased region" description="Acidic residues" evidence="4">
    <location>
        <begin position="177"/>
        <end position="191"/>
    </location>
</feature>
<evidence type="ECO:0000256" key="2">
    <source>
        <dbReference type="ARBA" id="ARBA00021978"/>
    </source>
</evidence>
<proteinExistence type="evidence at transcript level"/>
<dbReference type="Pfam" id="PF13821">
    <property type="entry name" value="DUF4187"/>
    <property type="match status" value="1"/>
</dbReference>